<accession>A0A1W1E8E3</accession>
<dbReference type="PANTHER" id="PTHR33529:SF6">
    <property type="entry name" value="YJGP_YJGQ FAMILY PERMEASE"/>
    <property type="match status" value="1"/>
</dbReference>
<proteinExistence type="predicted"/>
<feature type="transmembrane region" description="Helical" evidence="6">
    <location>
        <begin position="61"/>
        <end position="81"/>
    </location>
</feature>
<dbReference type="InterPro" id="IPR005495">
    <property type="entry name" value="LptG/LptF_permease"/>
</dbReference>
<dbReference type="GO" id="GO:0043190">
    <property type="term" value="C:ATP-binding cassette (ABC) transporter complex"/>
    <property type="evidence" value="ECO:0007669"/>
    <property type="project" value="TreeGrafter"/>
</dbReference>
<keyword evidence="4 6" id="KW-1133">Transmembrane helix</keyword>
<evidence type="ECO:0000256" key="4">
    <source>
        <dbReference type="ARBA" id="ARBA00022989"/>
    </source>
</evidence>
<dbReference type="Pfam" id="PF03739">
    <property type="entry name" value="LptF_LptG"/>
    <property type="match status" value="1"/>
</dbReference>
<feature type="transmembrane region" description="Helical" evidence="6">
    <location>
        <begin position="302"/>
        <end position="324"/>
    </location>
</feature>
<comment type="subcellular location">
    <subcellularLocation>
        <location evidence="1">Cell membrane</location>
        <topology evidence="1">Multi-pass membrane protein</topology>
    </subcellularLocation>
</comment>
<feature type="transmembrane region" description="Helical" evidence="6">
    <location>
        <begin position="276"/>
        <end position="295"/>
    </location>
</feature>
<feature type="transmembrane region" description="Helical" evidence="6">
    <location>
        <begin position="336"/>
        <end position="354"/>
    </location>
</feature>
<name>A0A1W1E8E3_9ZZZZ</name>
<dbReference type="PANTHER" id="PTHR33529">
    <property type="entry name" value="SLR0882 PROTEIN-RELATED"/>
    <property type="match status" value="1"/>
</dbReference>
<protein>
    <submittedName>
        <fullName evidence="7">Permease YjgP/YjgQ</fullName>
    </submittedName>
</protein>
<keyword evidence="5 6" id="KW-0472">Membrane</keyword>
<evidence type="ECO:0000256" key="1">
    <source>
        <dbReference type="ARBA" id="ARBA00004651"/>
    </source>
</evidence>
<dbReference type="GO" id="GO:0015920">
    <property type="term" value="P:lipopolysaccharide transport"/>
    <property type="evidence" value="ECO:0007669"/>
    <property type="project" value="TreeGrafter"/>
</dbReference>
<evidence type="ECO:0000256" key="5">
    <source>
        <dbReference type="ARBA" id="ARBA00023136"/>
    </source>
</evidence>
<evidence type="ECO:0000313" key="7">
    <source>
        <dbReference type="EMBL" id="SFV90127.1"/>
    </source>
</evidence>
<gene>
    <name evidence="7" type="ORF">MNB_SV-4-1242</name>
</gene>
<feature type="transmembrane region" description="Helical" evidence="6">
    <location>
        <begin position="101"/>
        <end position="119"/>
    </location>
</feature>
<sequence>MNILNPPLYFRYLGKLYLKNLLWILFGLSLAFAAIDYFQHIQELQVSWNYKILYIFYMWEQALGMLYPLAIIFALIMTKLFLIKQNTMGSFHAFGYTKRRLVVPMFLFALLTYLVFLGLNTTEFAYAKDKGKALLKNEIGAYNVNDIFFKYHDTFVYMKKLDPVHKRLEEVTIFKVKDNKVLYTIHAPYAVFDGTQWDAHDAVLKTHRYNRYGYLVRYDVEHKKSIRTLQGYKPKIIESLYEGNALNLIDAYHTWRLLESQHLDSDKIRSAFYEKAVVPLFSLAMLLILFFKLPFHARMMKMGLVVASALGATFVIWGVLFGLGQIGANGVVVPELTAVLPIVLLWVYAVYLFFTDERSIA</sequence>
<evidence type="ECO:0000256" key="3">
    <source>
        <dbReference type="ARBA" id="ARBA00022692"/>
    </source>
</evidence>
<organism evidence="7">
    <name type="scientific">hydrothermal vent metagenome</name>
    <dbReference type="NCBI Taxonomy" id="652676"/>
    <lineage>
        <taxon>unclassified sequences</taxon>
        <taxon>metagenomes</taxon>
        <taxon>ecological metagenomes</taxon>
    </lineage>
</organism>
<keyword evidence="3 6" id="KW-0812">Transmembrane</keyword>
<reference evidence="7" key="1">
    <citation type="submission" date="2016-10" db="EMBL/GenBank/DDBJ databases">
        <authorList>
            <person name="de Groot N.N."/>
        </authorList>
    </citation>
    <scope>NUCLEOTIDE SEQUENCE</scope>
</reference>
<evidence type="ECO:0000256" key="2">
    <source>
        <dbReference type="ARBA" id="ARBA00022475"/>
    </source>
</evidence>
<dbReference type="EMBL" id="FPIB01000010">
    <property type="protein sequence ID" value="SFV90127.1"/>
    <property type="molecule type" value="Genomic_DNA"/>
</dbReference>
<evidence type="ECO:0000256" key="6">
    <source>
        <dbReference type="SAM" id="Phobius"/>
    </source>
</evidence>
<dbReference type="AlphaFoldDB" id="A0A1W1E8E3"/>
<feature type="transmembrane region" description="Helical" evidence="6">
    <location>
        <begin position="21"/>
        <end position="41"/>
    </location>
</feature>
<keyword evidence="2" id="KW-1003">Cell membrane</keyword>